<accession>A0AAW2LNQ2</accession>
<dbReference type="PANTHER" id="PTHR33116">
    <property type="entry name" value="REVERSE TRANSCRIPTASE ZINC-BINDING DOMAIN-CONTAINING PROTEIN-RELATED-RELATED"/>
    <property type="match status" value="1"/>
</dbReference>
<dbReference type="AlphaFoldDB" id="A0AAW2LNQ2"/>
<protein>
    <submittedName>
        <fullName evidence="1">Uncharacterized protein</fullName>
    </submittedName>
</protein>
<evidence type="ECO:0000313" key="1">
    <source>
        <dbReference type="EMBL" id="KAL0320392.1"/>
    </source>
</evidence>
<name>A0AAW2LNQ2_SESRA</name>
<reference evidence="1" key="2">
    <citation type="journal article" date="2024" name="Plant">
        <title>Genomic evolution and insights into agronomic trait innovations of Sesamum species.</title>
        <authorList>
            <person name="Miao H."/>
            <person name="Wang L."/>
            <person name="Qu L."/>
            <person name="Liu H."/>
            <person name="Sun Y."/>
            <person name="Le M."/>
            <person name="Wang Q."/>
            <person name="Wei S."/>
            <person name="Zheng Y."/>
            <person name="Lin W."/>
            <person name="Duan Y."/>
            <person name="Cao H."/>
            <person name="Xiong S."/>
            <person name="Wang X."/>
            <person name="Wei L."/>
            <person name="Li C."/>
            <person name="Ma Q."/>
            <person name="Ju M."/>
            <person name="Zhao R."/>
            <person name="Li G."/>
            <person name="Mu C."/>
            <person name="Tian Q."/>
            <person name="Mei H."/>
            <person name="Zhang T."/>
            <person name="Gao T."/>
            <person name="Zhang H."/>
        </authorList>
    </citation>
    <scope>NUCLEOTIDE SEQUENCE</scope>
    <source>
        <strain evidence="1">G02</strain>
    </source>
</reference>
<sequence>MVIGGRLSDSRKAQLAAILNVRLVPCHDRYLGLPASSGRSRGTLFRNIRDRTWNRVNGWNSKLLLQAGKGVLIKSVLQSLPTYAMTCFQLLDYLIHQLEAVTAEFWWHSRGDKRTHWWRGKSYVSLSHGEV</sequence>
<reference evidence="1" key="1">
    <citation type="submission" date="2020-06" db="EMBL/GenBank/DDBJ databases">
        <authorList>
            <person name="Li T."/>
            <person name="Hu X."/>
            <person name="Zhang T."/>
            <person name="Song X."/>
            <person name="Zhang H."/>
            <person name="Dai N."/>
            <person name="Sheng W."/>
            <person name="Hou X."/>
            <person name="Wei L."/>
        </authorList>
    </citation>
    <scope>NUCLEOTIDE SEQUENCE</scope>
    <source>
        <strain evidence="1">G02</strain>
        <tissue evidence="1">Leaf</tissue>
    </source>
</reference>
<dbReference type="PANTHER" id="PTHR33116:SF86">
    <property type="entry name" value="REVERSE TRANSCRIPTASE DOMAIN-CONTAINING PROTEIN"/>
    <property type="match status" value="1"/>
</dbReference>
<proteinExistence type="predicted"/>
<organism evidence="1">
    <name type="scientific">Sesamum radiatum</name>
    <name type="common">Black benniseed</name>
    <dbReference type="NCBI Taxonomy" id="300843"/>
    <lineage>
        <taxon>Eukaryota</taxon>
        <taxon>Viridiplantae</taxon>
        <taxon>Streptophyta</taxon>
        <taxon>Embryophyta</taxon>
        <taxon>Tracheophyta</taxon>
        <taxon>Spermatophyta</taxon>
        <taxon>Magnoliopsida</taxon>
        <taxon>eudicotyledons</taxon>
        <taxon>Gunneridae</taxon>
        <taxon>Pentapetalae</taxon>
        <taxon>asterids</taxon>
        <taxon>lamiids</taxon>
        <taxon>Lamiales</taxon>
        <taxon>Pedaliaceae</taxon>
        <taxon>Sesamum</taxon>
    </lineage>
</organism>
<gene>
    <name evidence="1" type="ORF">Sradi_5300700</name>
</gene>
<comment type="caution">
    <text evidence="1">The sequence shown here is derived from an EMBL/GenBank/DDBJ whole genome shotgun (WGS) entry which is preliminary data.</text>
</comment>
<dbReference type="EMBL" id="JACGWJ010000024">
    <property type="protein sequence ID" value="KAL0320392.1"/>
    <property type="molecule type" value="Genomic_DNA"/>
</dbReference>